<evidence type="ECO:0000256" key="1">
    <source>
        <dbReference type="SAM" id="MobiDB-lite"/>
    </source>
</evidence>
<dbReference type="PANTHER" id="PTHR33711">
    <property type="entry name" value="DIOXYGENASE, PUTATIVE (AFU_ORTHOLOGUE AFUA_2G02910)-RELATED"/>
    <property type="match status" value="1"/>
</dbReference>
<protein>
    <submittedName>
        <fullName evidence="2">Putative dioxygenase</fullName>
    </submittedName>
</protein>
<evidence type="ECO:0000313" key="2">
    <source>
        <dbReference type="EMBL" id="KDN64914.1"/>
    </source>
</evidence>
<dbReference type="STRING" id="1173701.A0A066XB80"/>
<keyword evidence="2" id="KW-0560">Oxidoreductase</keyword>
<dbReference type="AlphaFoldDB" id="A0A066XB80"/>
<organism evidence="2 3">
    <name type="scientific">Colletotrichum sublineola</name>
    <name type="common">Sorghum anthracnose fungus</name>
    <dbReference type="NCBI Taxonomy" id="1173701"/>
    <lineage>
        <taxon>Eukaryota</taxon>
        <taxon>Fungi</taxon>
        <taxon>Dikarya</taxon>
        <taxon>Ascomycota</taxon>
        <taxon>Pezizomycotina</taxon>
        <taxon>Sordariomycetes</taxon>
        <taxon>Hypocreomycetidae</taxon>
        <taxon>Glomerellales</taxon>
        <taxon>Glomerellaceae</taxon>
        <taxon>Colletotrichum</taxon>
        <taxon>Colletotrichum graminicola species complex</taxon>
    </lineage>
</organism>
<proteinExistence type="predicted"/>
<sequence>MSSNTRNETQPLCGILGLESLVDEITSKQLQLKTASSLEISPTSSAILGPFYHDDSLILSTAAPSSSLLIPPNTRKPPSPLRPRPRTTRLARQGCHDRHLAHSAKRHARAAARKPAGHGPQGTFPDRRREPVLFAHCLKAVPYPILNDLFDKKSKYLKDDSALAVKEDLIVEHKPRVSEPKARWTLEYDFALCGA</sequence>
<dbReference type="Gene3D" id="2.60.130.10">
    <property type="entry name" value="Aromatic compound dioxygenase"/>
    <property type="match status" value="1"/>
</dbReference>
<gene>
    <name evidence="2" type="ORF">CSUB01_05737</name>
</gene>
<dbReference type="GO" id="GO:0016702">
    <property type="term" value="F:oxidoreductase activity, acting on single donors with incorporation of molecular oxygen, incorporation of two atoms of oxygen"/>
    <property type="evidence" value="ECO:0007669"/>
    <property type="project" value="InterPro"/>
</dbReference>
<dbReference type="Proteomes" id="UP000027238">
    <property type="component" value="Unassembled WGS sequence"/>
</dbReference>
<keyword evidence="2" id="KW-0223">Dioxygenase</keyword>
<feature type="region of interest" description="Disordered" evidence="1">
    <location>
        <begin position="67"/>
        <end position="127"/>
    </location>
</feature>
<accession>A0A066XB80</accession>
<evidence type="ECO:0000313" key="3">
    <source>
        <dbReference type="Proteomes" id="UP000027238"/>
    </source>
</evidence>
<keyword evidence="3" id="KW-1185">Reference proteome</keyword>
<dbReference type="InterPro" id="IPR050770">
    <property type="entry name" value="Intradiol_RC_Dioxygenase"/>
</dbReference>
<dbReference type="GO" id="GO:0005506">
    <property type="term" value="F:iron ion binding"/>
    <property type="evidence" value="ECO:0007669"/>
    <property type="project" value="InterPro"/>
</dbReference>
<feature type="compositionally biased region" description="Basic residues" evidence="1">
    <location>
        <begin position="101"/>
        <end position="116"/>
    </location>
</feature>
<reference evidence="3" key="1">
    <citation type="journal article" date="2014" name="Genome Announc.">
        <title>Draft genome sequence of Colletotrichum sublineola, a destructive pathogen of cultivated sorghum.</title>
        <authorList>
            <person name="Baroncelli R."/>
            <person name="Sanz-Martin J.M."/>
            <person name="Rech G.E."/>
            <person name="Sukno S.A."/>
            <person name="Thon M.R."/>
        </authorList>
    </citation>
    <scope>NUCLEOTIDE SEQUENCE [LARGE SCALE GENOMIC DNA]</scope>
    <source>
        <strain evidence="3">TX430BB</strain>
    </source>
</reference>
<name>A0A066XB80_COLSU</name>
<dbReference type="HOGENOM" id="CLU_046727_1_1_1"/>
<dbReference type="InterPro" id="IPR015889">
    <property type="entry name" value="Intradiol_dOase_core"/>
</dbReference>
<dbReference type="PANTHER" id="PTHR33711:SF7">
    <property type="entry name" value="INTRADIOL RING-CLEAVAGE DIOXYGENASES DOMAIN-CONTAINING PROTEIN-RELATED"/>
    <property type="match status" value="1"/>
</dbReference>
<comment type="caution">
    <text evidence="2">The sequence shown here is derived from an EMBL/GenBank/DDBJ whole genome shotgun (WGS) entry which is preliminary data.</text>
</comment>
<dbReference type="EMBL" id="JMSE01001085">
    <property type="protein sequence ID" value="KDN64914.1"/>
    <property type="molecule type" value="Genomic_DNA"/>
</dbReference>